<dbReference type="Proteomes" id="UP000518266">
    <property type="component" value="Unassembled WGS sequence"/>
</dbReference>
<sequence>MDRSFSAASITQKVIQTEPGISLVLVPETCGSTVQSSWSEFGFHRRLLSNWWFIIQTWGVLRRTEKQTEQLLHVFINATFYHFAGVSIHVLAE</sequence>
<dbReference type="AlphaFoldDB" id="A0A7J5ZGG5"/>
<keyword evidence="2" id="KW-1185">Reference proteome</keyword>
<dbReference type="EMBL" id="JAAKFY010000002">
    <property type="protein sequence ID" value="KAF3860895.1"/>
    <property type="molecule type" value="Genomic_DNA"/>
</dbReference>
<accession>A0A7J5ZGG5</accession>
<protein>
    <submittedName>
        <fullName evidence="1">Uncharacterized protein</fullName>
    </submittedName>
</protein>
<proteinExistence type="predicted"/>
<comment type="caution">
    <text evidence="1">The sequence shown here is derived from an EMBL/GenBank/DDBJ whole genome shotgun (WGS) entry which is preliminary data.</text>
</comment>
<gene>
    <name evidence="1" type="ORF">F7725_001150</name>
</gene>
<evidence type="ECO:0000313" key="2">
    <source>
        <dbReference type="Proteomes" id="UP000518266"/>
    </source>
</evidence>
<reference evidence="1 2" key="1">
    <citation type="submission" date="2020-03" db="EMBL/GenBank/DDBJ databases">
        <title>Dissostichus mawsoni Genome sequencing and assembly.</title>
        <authorList>
            <person name="Park H."/>
        </authorList>
    </citation>
    <scope>NUCLEOTIDE SEQUENCE [LARGE SCALE GENOMIC DNA]</scope>
    <source>
        <strain evidence="1">DM0001</strain>
        <tissue evidence="1">Muscle</tissue>
    </source>
</reference>
<evidence type="ECO:0000313" key="1">
    <source>
        <dbReference type="EMBL" id="KAF3860895.1"/>
    </source>
</evidence>
<organism evidence="1 2">
    <name type="scientific">Dissostichus mawsoni</name>
    <name type="common">Antarctic cod</name>
    <dbReference type="NCBI Taxonomy" id="36200"/>
    <lineage>
        <taxon>Eukaryota</taxon>
        <taxon>Metazoa</taxon>
        <taxon>Chordata</taxon>
        <taxon>Craniata</taxon>
        <taxon>Vertebrata</taxon>
        <taxon>Euteleostomi</taxon>
        <taxon>Actinopterygii</taxon>
        <taxon>Neopterygii</taxon>
        <taxon>Teleostei</taxon>
        <taxon>Neoteleostei</taxon>
        <taxon>Acanthomorphata</taxon>
        <taxon>Eupercaria</taxon>
        <taxon>Perciformes</taxon>
        <taxon>Notothenioidei</taxon>
        <taxon>Nototheniidae</taxon>
        <taxon>Dissostichus</taxon>
    </lineage>
</organism>
<name>A0A7J5ZGG5_DISMA</name>